<proteinExistence type="predicted"/>
<reference evidence="1 2" key="1">
    <citation type="submission" date="2018-05" db="EMBL/GenBank/DDBJ databases">
        <title>Genomic sequencing of EHEC O26 New European Clone.</title>
        <authorList>
            <person name="Karnisova L."/>
            <person name="Nunvar J."/>
            <person name="Marejkova M."/>
            <person name="Mellmann A."/>
            <person name="Drevinek P."/>
            <person name="Blahova K."/>
            <person name="Bielaszewska M."/>
        </authorList>
    </citation>
    <scope>NUCLEOTIDE SEQUENCE [LARGE SCALE GENOMIC DNA]</scope>
    <source>
        <strain evidence="1 2">14-391</strain>
    </source>
</reference>
<gene>
    <name evidence="1" type="ORF">DIV22_21955</name>
</gene>
<dbReference type="Proteomes" id="UP000248865">
    <property type="component" value="Unassembled WGS sequence"/>
</dbReference>
<evidence type="ECO:0000313" key="1">
    <source>
        <dbReference type="EMBL" id="PZZ63000.1"/>
    </source>
</evidence>
<protein>
    <submittedName>
        <fullName evidence="1">Uncharacterized protein</fullName>
    </submittedName>
</protein>
<sequence>MLLLLPKLRVFSVISWSSCRSATHPPANAILRFALSSTSYRRNRSGFFQWYVIFAFSLYVCTRRR</sequence>
<comment type="caution">
    <text evidence="1">The sequence shown here is derived from an EMBL/GenBank/DDBJ whole genome shotgun (WGS) entry which is preliminary data.</text>
</comment>
<accession>A0A2W8DL40</accession>
<dbReference type="EMBL" id="QFSS01000269">
    <property type="protein sequence ID" value="PZZ63000.1"/>
    <property type="molecule type" value="Genomic_DNA"/>
</dbReference>
<evidence type="ECO:0000313" key="2">
    <source>
        <dbReference type="Proteomes" id="UP000248865"/>
    </source>
</evidence>
<organism evidence="1 2">
    <name type="scientific">Escherichia coli</name>
    <dbReference type="NCBI Taxonomy" id="562"/>
    <lineage>
        <taxon>Bacteria</taxon>
        <taxon>Pseudomonadati</taxon>
        <taxon>Pseudomonadota</taxon>
        <taxon>Gammaproteobacteria</taxon>
        <taxon>Enterobacterales</taxon>
        <taxon>Enterobacteriaceae</taxon>
        <taxon>Escherichia</taxon>
    </lineage>
</organism>
<name>A0A2W8DL40_ECOLX</name>
<dbReference type="AlphaFoldDB" id="A0A2W8DL40"/>